<dbReference type="AlphaFoldDB" id="A0A841C4Q2"/>
<comment type="cofactor">
    <cofactor evidence="1 6">
        <name>pyridoxal 5'-phosphate</name>
        <dbReference type="ChEBI" id="CHEBI:597326"/>
    </cofactor>
</comment>
<evidence type="ECO:0000313" key="8">
    <source>
        <dbReference type="EMBL" id="MBB5887324.1"/>
    </source>
</evidence>
<comment type="caution">
    <text evidence="8">The sequence shown here is derived from an EMBL/GenBank/DDBJ whole genome shotgun (WGS) entry which is preliminary data.</text>
</comment>
<dbReference type="InterPro" id="IPR015421">
    <property type="entry name" value="PyrdxlP-dep_Trfase_major"/>
</dbReference>
<dbReference type="InterPro" id="IPR050596">
    <property type="entry name" value="AspAT/PAT-like"/>
</dbReference>
<dbReference type="InterPro" id="IPR004839">
    <property type="entry name" value="Aminotransferase_I/II_large"/>
</dbReference>
<keyword evidence="5" id="KW-0663">Pyridoxal phosphate</keyword>
<name>A0A841C4Q2_9LACT</name>
<dbReference type="Gene3D" id="3.40.640.10">
    <property type="entry name" value="Type I PLP-dependent aspartate aminotransferase-like (Major domain)"/>
    <property type="match status" value="1"/>
</dbReference>
<dbReference type="EMBL" id="JACHHV010000002">
    <property type="protein sequence ID" value="MBB5887324.1"/>
    <property type="molecule type" value="Genomic_DNA"/>
</dbReference>
<accession>A0A841C4Q2</accession>
<reference evidence="8 9" key="1">
    <citation type="submission" date="2020-08" db="EMBL/GenBank/DDBJ databases">
        <title>Genomic Encyclopedia of Type Strains, Phase IV (KMG-IV): sequencing the most valuable type-strain genomes for metagenomic binning, comparative biology and taxonomic classification.</title>
        <authorList>
            <person name="Goeker M."/>
        </authorList>
    </citation>
    <scope>NUCLEOTIDE SEQUENCE [LARGE SCALE GENOMIC DNA]</scope>
    <source>
        <strain evidence="8 9">DSM 14925</strain>
    </source>
</reference>
<dbReference type="RefSeq" id="WP_183538406.1">
    <property type="nucleotide sequence ID" value="NZ_JACHHV010000002.1"/>
</dbReference>
<dbReference type="PRINTS" id="PR00753">
    <property type="entry name" value="ACCSYNTHASE"/>
</dbReference>
<sequence length="390" mass="43653">MDLKNRLNKNLNKITVSAIRLFDQEVSTIPGIQKLTLGEPNFFTPDHVKQAAIKSIQDNQNHYTHNAGLIELRQAIADFYQEKYALKFRAEDEILTTVGVTEAISTVIYSIIEANDQILIPAPAYPGYGAPILLNGGEIVEIDTRSEGFLLTPYLLDNTLKNSPRAKALILNYPSNPTGASYSREQLAQLAKVISQYNIFVIADEVYSELSYSLEGHHSIAEFIPEQTIILNGLSKSHAMTGWRIGYILAQRELISEFTKTHQYLVTAASTTSQYAALEALRNGKDDPNVMKKAYIERRDFLVKSLKTLNFQVINPAGAFYIFAKIPEFVSLNSHDFLLDFAKKKSFAFIPGSAFGKFGEGYVRISYASSMEVIKSAMSALDDYLKEYLN</sequence>
<dbReference type="Pfam" id="PF00155">
    <property type="entry name" value="Aminotran_1_2"/>
    <property type="match status" value="1"/>
</dbReference>
<dbReference type="PANTHER" id="PTHR46383:SF4">
    <property type="entry name" value="AMINOTRANSFERASE"/>
    <property type="match status" value="1"/>
</dbReference>
<protein>
    <recommendedName>
        <fullName evidence="6">Aminotransferase</fullName>
        <ecNumber evidence="6">2.6.1.-</ecNumber>
    </recommendedName>
</protein>
<keyword evidence="3 6" id="KW-0032">Aminotransferase</keyword>
<keyword evidence="4 6" id="KW-0808">Transferase</keyword>
<dbReference type="InterPro" id="IPR015424">
    <property type="entry name" value="PyrdxlP-dep_Trfase"/>
</dbReference>
<keyword evidence="9" id="KW-1185">Reference proteome</keyword>
<dbReference type="NCBIfam" id="NF005588">
    <property type="entry name" value="PRK07309.1"/>
    <property type="match status" value="1"/>
</dbReference>
<dbReference type="FunFam" id="3.40.640.10:FF:000033">
    <property type="entry name" value="Aspartate aminotransferase"/>
    <property type="match status" value="1"/>
</dbReference>
<evidence type="ECO:0000259" key="7">
    <source>
        <dbReference type="Pfam" id="PF00155"/>
    </source>
</evidence>
<gene>
    <name evidence="8" type="ORF">HNQ37_000194</name>
</gene>
<dbReference type="SUPFAM" id="SSF53383">
    <property type="entry name" value="PLP-dependent transferases"/>
    <property type="match status" value="1"/>
</dbReference>
<dbReference type="Gene3D" id="3.90.1150.10">
    <property type="entry name" value="Aspartate Aminotransferase, domain 1"/>
    <property type="match status" value="1"/>
</dbReference>
<comment type="similarity">
    <text evidence="2 6">Belongs to the class-I pyridoxal-phosphate-dependent aminotransferase family.</text>
</comment>
<evidence type="ECO:0000256" key="6">
    <source>
        <dbReference type="RuleBase" id="RU000481"/>
    </source>
</evidence>
<dbReference type="EC" id="2.6.1.-" evidence="6"/>
<organism evidence="8 9">
    <name type="scientific">Lactovum miscens</name>
    <dbReference type="NCBI Taxonomy" id="190387"/>
    <lineage>
        <taxon>Bacteria</taxon>
        <taxon>Bacillati</taxon>
        <taxon>Bacillota</taxon>
        <taxon>Bacilli</taxon>
        <taxon>Lactobacillales</taxon>
        <taxon>Streptococcaceae</taxon>
        <taxon>Lactovum</taxon>
    </lineage>
</organism>
<evidence type="ECO:0000313" key="9">
    <source>
        <dbReference type="Proteomes" id="UP000562464"/>
    </source>
</evidence>
<dbReference type="InterPro" id="IPR015422">
    <property type="entry name" value="PyrdxlP-dep_Trfase_small"/>
</dbReference>
<dbReference type="InterPro" id="IPR004838">
    <property type="entry name" value="NHTrfase_class1_PyrdxlP-BS"/>
</dbReference>
<dbReference type="PANTHER" id="PTHR46383">
    <property type="entry name" value="ASPARTATE AMINOTRANSFERASE"/>
    <property type="match status" value="1"/>
</dbReference>
<dbReference type="GO" id="GO:0030170">
    <property type="term" value="F:pyridoxal phosphate binding"/>
    <property type="evidence" value="ECO:0007669"/>
    <property type="project" value="InterPro"/>
</dbReference>
<evidence type="ECO:0000256" key="3">
    <source>
        <dbReference type="ARBA" id="ARBA00022576"/>
    </source>
</evidence>
<dbReference type="GO" id="GO:0008483">
    <property type="term" value="F:transaminase activity"/>
    <property type="evidence" value="ECO:0007669"/>
    <property type="project" value="UniProtKB-KW"/>
</dbReference>
<dbReference type="CDD" id="cd00609">
    <property type="entry name" value="AAT_like"/>
    <property type="match status" value="1"/>
</dbReference>
<dbReference type="PROSITE" id="PS00105">
    <property type="entry name" value="AA_TRANSFER_CLASS_1"/>
    <property type="match status" value="1"/>
</dbReference>
<evidence type="ECO:0000256" key="1">
    <source>
        <dbReference type="ARBA" id="ARBA00001933"/>
    </source>
</evidence>
<evidence type="ECO:0000256" key="2">
    <source>
        <dbReference type="ARBA" id="ARBA00007441"/>
    </source>
</evidence>
<feature type="domain" description="Aminotransferase class I/classII large" evidence="7">
    <location>
        <begin position="34"/>
        <end position="381"/>
    </location>
</feature>
<proteinExistence type="inferred from homology"/>
<evidence type="ECO:0000256" key="4">
    <source>
        <dbReference type="ARBA" id="ARBA00022679"/>
    </source>
</evidence>
<dbReference type="Proteomes" id="UP000562464">
    <property type="component" value="Unassembled WGS sequence"/>
</dbReference>
<dbReference type="GO" id="GO:0006520">
    <property type="term" value="P:amino acid metabolic process"/>
    <property type="evidence" value="ECO:0007669"/>
    <property type="project" value="InterPro"/>
</dbReference>
<evidence type="ECO:0000256" key="5">
    <source>
        <dbReference type="ARBA" id="ARBA00022898"/>
    </source>
</evidence>